<dbReference type="CDD" id="cd00644">
    <property type="entry name" value="HMG-CoA_reductase_classII"/>
    <property type="match status" value="1"/>
</dbReference>
<dbReference type="InterPro" id="IPR009029">
    <property type="entry name" value="HMG_CoA_Rdtase_sub-bd_dom_sf"/>
</dbReference>
<proteinExistence type="inferred from homology"/>
<dbReference type="Gene3D" id="3.90.770.10">
    <property type="entry name" value="3-hydroxy-3-methylglutaryl-coenzyme A Reductase, Chain A, domain 2"/>
    <property type="match status" value="2"/>
</dbReference>
<reference evidence="4" key="1">
    <citation type="submission" date="2022-07" db="EMBL/GenBank/DDBJ databases">
        <authorList>
            <person name="Otstavnykh N."/>
            <person name="Isaeva M."/>
            <person name="Bystritskaya E."/>
        </authorList>
    </citation>
    <scope>NUCLEOTIDE SEQUENCE</scope>
    <source>
        <strain evidence="4">KCTC 52189</strain>
    </source>
</reference>
<dbReference type="GO" id="GO:0140643">
    <property type="term" value="F:hydroxymethylglutaryl-CoA reductase (NADH) activity"/>
    <property type="evidence" value="ECO:0007669"/>
    <property type="project" value="UniProtKB-EC"/>
</dbReference>
<keyword evidence="5" id="KW-1185">Reference proteome</keyword>
<dbReference type="Proteomes" id="UP001226762">
    <property type="component" value="Unassembled WGS sequence"/>
</dbReference>
<name>A0AAE4B656_9RHOB</name>
<dbReference type="PROSITE" id="PS50065">
    <property type="entry name" value="HMG_COA_REDUCTASE_4"/>
    <property type="match status" value="1"/>
</dbReference>
<dbReference type="InterPro" id="IPR002202">
    <property type="entry name" value="HMG_CoA_Rdtase"/>
</dbReference>
<comment type="catalytic activity">
    <reaction evidence="3">
        <text>(R)-mevalonate + 2 NAD(+) + CoA = (3S)-3-hydroxy-3-methylglutaryl-CoA + 2 NADH + 2 H(+)</text>
        <dbReference type="Rhea" id="RHEA:14833"/>
        <dbReference type="ChEBI" id="CHEBI:15378"/>
        <dbReference type="ChEBI" id="CHEBI:36464"/>
        <dbReference type="ChEBI" id="CHEBI:43074"/>
        <dbReference type="ChEBI" id="CHEBI:57287"/>
        <dbReference type="ChEBI" id="CHEBI:57540"/>
        <dbReference type="ChEBI" id="CHEBI:57945"/>
        <dbReference type="EC" id="1.1.1.88"/>
    </reaction>
</comment>
<dbReference type="Pfam" id="PF00368">
    <property type="entry name" value="HMG-CoA_red"/>
    <property type="match status" value="1"/>
</dbReference>
<evidence type="ECO:0000256" key="1">
    <source>
        <dbReference type="ARBA" id="ARBA00007661"/>
    </source>
</evidence>
<dbReference type="InterPro" id="IPR023076">
    <property type="entry name" value="HMG_CoA_Rdtase_CS"/>
</dbReference>
<dbReference type="AlphaFoldDB" id="A0AAE4B656"/>
<dbReference type="PANTHER" id="PTHR10572">
    <property type="entry name" value="3-HYDROXY-3-METHYLGLUTARYL-COENZYME A REDUCTASE"/>
    <property type="match status" value="1"/>
</dbReference>
<keyword evidence="3" id="KW-0520">NAD</keyword>
<keyword evidence="2 3" id="KW-0560">Oxidoreductase</keyword>
<dbReference type="InterPro" id="IPR009023">
    <property type="entry name" value="HMG_CoA_Rdtase_NAD(P)-bd_sf"/>
</dbReference>
<evidence type="ECO:0000256" key="2">
    <source>
        <dbReference type="ARBA" id="ARBA00023002"/>
    </source>
</evidence>
<sequence length="409" mass="42795">MTTSRIPGFHNLTREERLAKVAELTDLADSQVAHLMAAAGHDGELADHLSENVISVMAVPLGVATNLIVDGQDVLVPMATEESSVIAAVCNGARACRETGGVVTEADDPCMIAQVQVTGLEDLAAAQAAVQAKKRAIAAVCDDCDPMLFKLGGGFRDLEVRIAGPFLVVHLIVDVRDAMGANAVNTMAEKLAPELENWTGGKVGLRILSNLADRRLVRARAVWPAAEIGAETVDGIFSAWEFAAHDPYRAATHNKGIMNGVSAVGLATGNDTRALEAGAHAYAAKGGYGPLTRYRKQGNDLVGEIELPMPVGTVGGATRAHPTAQAALGIMEANTADRLGRVMAAVGLVQNFSALRALATEGIQRGHMGLHARNVAIASGATGEEIDRVAAEMIARGEIREDVARALLE</sequence>
<dbReference type="InterPro" id="IPR004553">
    <property type="entry name" value="HMG_CoA_Rdtase_bac-typ"/>
</dbReference>
<dbReference type="NCBIfam" id="TIGR00532">
    <property type="entry name" value="HMG_CoA_R_NAD"/>
    <property type="match status" value="1"/>
</dbReference>
<comment type="caution">
    <text evidence="4">The sequence shown here is derived from an EMBL/GenBank/DDBJ whole genome shotgun (WGS) entry which is preliminary data.</text>
</comment>
<dbReference type="PROSITE" id="PS00318">
    <property type="entry name" value="HMG_COA_REDUCTASE_2"/>
    <property type="match status" value="1"/>
</dbReference>
<evidence type="ECO:0000313" key="5">
    <source>
        <dbReference type="Proteomes" id="UP001226762"/>
    </source>
</evidence>
<gene>
    <name evidence="4" type="ORF">NO357_08870</name>
</gene>
<protein>
    <recommendedName>
        <fullName evidence="3">3-hydroxy-3-methylglutaryl coenzyme A reductase</fullName>
        <shortName evidence="3">HMG-CoA reductase</shortName>
        <ecNumber evidence="3">1.1.1.88</ecNumber>
    </recommendedName>
</protein>
<evidence type="ECO:0000256" key="3">
    <source>
        <dbReference type="RuleBase" id="RU361219"/>
    </source>
</evidence>
<dbReference type="SUPFAM" id="SSF55035">
    <property type="entry name" value="NAD-binding domain of HMG-CoA reductase"/>
    <property type="match status" value="1"/>
</dbReference>
<dbReference type="InterPro" id="IPR023074">
    <property type="entry name" value="HMG_CoA_Rdtase_cat_sf"/>
</dbReference>
<evidence type="ECO:0000313" key="4">
    <source>
        <dbReference type="EMBL" id="MDQ2090006.1"/>
    </source>
</evidence>
<organism evidence="4 5">
    <name type="scientific">Marimonas arenosa</name>
    <dbReference type="NCBI Taxonomy" id="1795305"/>
    <lineage>
        <taxon>Bacteria</taxon>
        <taxon>Pseudomonadati</taxon>
        <taxon>Pseudomonadota</taxon>
        <taxon>Alphaproteobacteria</taxon>
        <taxon>Rhodobacterales</taxon>
        <taxon>Paracoccaceae</taxon>
        <taxon>Marimonas</taxon>
    </lineage>
</organism>
<comment type="similarity">
    <text evidence="1 3">Belongs to the HMG-CoA reductase family.</text>
</comment>
<comment type="pathway">
    <text evidence="3">Metabolic intermediate metabolism; (R)-mevalonate degradation; (S)-3-hydroxy-3-methylglutaryl-CoA from (R)-mevalonate: step 1/1.</text>
</comment>
<dbReference type="PRINTS" id="PR00071">
    <property type="entry name" value="HMGCOARDTASE"/>
</dbReference>
<dbReference type="PANTHER" id="PTHR10572:SF24">
    <property type="entry name" value="3-HYDROXY-3-METHYLGLUTARYL-COENZYME A REDUCTASE"/>
    <property type="match status" value="1"/>
</dbReference>
<reference evidence="4" key="2">
    <citation type="submission" date="2023-02" db="EMBL/GenBank/DDBJ databases">
        <title>'Rhodoalgimonas zhirmunskyi' gen. nov., isolated from a red alga.</title>
        <authorList>
            <person name="Nedashkovskaya O.I."/>
            <person name="Otstavnykh N.Y."/>
            <person name="Bystritskaya E.P."/>
            <person name="Balabanova L.A."/>
            <person name="Isaeva M.P."/>
        </authorList>
    </citation>
    <scope>NUCLEOTIDE SEQUENCE</scope>
    <source>
        <strain evidence="4">KCTC 52189</strain>
    </source>
</reference>
<dbReference type="EMBL" id="JANHAX010000002">
    <property type="protein sequence ID" value="MDQ2090006.1"/>
    <property type="molecule type" value="Genomic_DNA"/>
</dbReference>
<dbReference type="GO" id="GO:0004420">
    <property type="term" value="F:hydroxymethylglutaryl-CoA reductase (NADPH) activity"/>
    <property type="evidence" value="ECO:0007669"/>
    <property type="project" value="InterPro"/>
</dbReference>
<dbReference type="RefSeq" id="WP_306735273.1">
    <property type="nucleotide sequence ID" value="NZ_JANHAX010000002.1"/>
</dbReference>
<dbReference type="EC" id="1.1.1.88" evidence="3"/>
<accession>A0AAE4B656</accession>
<dbReference type="PROSITE" id="PS00066">
    <property type="entry name" value="HMG_COA_REDUCTASE_1"/>
    <property type="match status" value="1"/>
</dbReference>
<dbReference type="PROSITE" id="PS01192">
    <property type="entry name" value="HMG_COA_REDUCTASE_3"/>
    <property type="match status" value="1"/>
</dbReference>
<dbReference type="Gene3D" id="1.10.8.660">
    <property type="match status" value="1"/>
</dbReference>
<dbReference type="SUPFAM" id="SSF56542">
    <property type="entry name" value="Substrate-binding domain of HMG-CoA reductase"/>
    <property type="match status" value="1"/>
</dbReference>
<dbReference type="GO" id="GO:0015936">
    <property type="term" value="P:coenzyme A metabolic process"/>
    <property type="evidence" value="ECO:0007669"/>
    <property type="project" value="InterPro"/>
</dbReference>